<dbReference type="InterPro" id="IPR013783">
    <property type="entry name" value="Ig-like_fold"/>
</dbReference>
<evidence type="ECO:0000313" key="3">
    <source>
        <dbReference type="EMBL" id="KAA6303340.1"/>
    </source>
</evidence>
<dbReference type="Proteomes" id="UP000324575">
    <property type="component" value="Unassembled WGS sequence"/>
</dbReference>
<reference evidence="3 4" key="1">
    <citation type="submission" date="2019-03" db="EMBL/GenBank/DDBJ databases">
        <title>Single cell metagenomics reveals metabolic interactions within the superorganism composed of flagellate Streblomastix strix and complex community of Bacteroidetes bacteria on its surface.</title>
        <authorList>
            <person name="Treitli S.C."/>
            <person name="Kolisko M."/>
            <person name="Husnik F."/>
            <person name="Keeling P."/>
            <person name="Hampl V."/>
        </authorList>
    </citation>
    <scope>NUCLEOTIDE SEQUENCE [LARGE SCALE GENOMIC DNA]</scope>
    <source>
        <strain evidence="3">St1</strain>
    </source>
</reference>
<feature type="signal peptide" evidence="1">
    <location>
        <begin position="1"/>
        <end position="23"/>
    </location>
</feature>
<gene>
    <name evidence="2" type="ORF">EZS26_000467</name>
    <name evidence="3" type="ORF">EZS26_000500</name>
</gene>
<proteinExistence type="predicted"/>
<comment type="caution">
    <text evidence="3">The sequence shown here is derived from an EMBL/GenBank/DDBJ whole genome shotgun (WGS) entry which is preliminary data.</text>
</comment>
<organism evidence="3 4">
    <name type="scientific">Candidatus Ordinivivax streblomastigis</name>
    <dbReference type="NCBI Taxonomy" id="2540710"/>
    <lineage>
        <taxon>Bacteria</taxon>
        <taxon>Pseudomonadati</taxon>
        <taxon>Bacteroidota</taxon>
        <taxon>Bacteroidia</taxon>
        <taxon>Bacteroidales</taxon>
        <taxon>Candidatus Ordinivivax</taxon>
    </lineage>
</organism>
<dbReference type="EMBL" id="SNRX01000002">
    <property type="protein sequence ID" value="KAA6303307.1"/>
    <property type="molecule type" value="Genomic_DNA"/>
</dbReference>
<dbReference type="NCBIfam" id="NF012200">
    <property type="entry name" value="choice_anch_D"/>
    <property type="match status" value="1"/>
</dbReference>
<evidence type="ECO:0000256" key="1">
    <source>
        <dbReference type="SAM" id="SignalP"/>
    </source>
</evidence>
<protein>
    <submittedName>
        <fullName evidence="3">Uncharacterized protein</fullName>
    </submittedName>
</protein>
<dbReference type="EMBL" id="SNRX01000002">
    <property type="protein sequence ID" value="KAA6303340.1"/>
    <property type="molecule type" value="Genomic_DNA"/>
</dbReference>
<name>A0A5M8P544_9BACT</name>
<feature type="chain" id="PRO_5036371413" evidence="1">
    <location>
        <begin position="24"/>
        <end position="1283"/>
    </location>
</feature>
<keyword evidence="1" id="KW-0732">Signal</keyword>
<sequence>MRKIHSFLMVFLAMFLFWGTAKAADLPTISPADGSNDVWYHIQLEQRIWGIGGSGGTTEGGSIKGWYLDQGAGKMLRNIEVDTNEPGTRWKLVATGSSTEYKLISQLGNTIAYASSAIGTSGDANYVKADRYYTTTPSSQVFTILNPNGAYLGLSLKGAGGIDKSNTDLYFDKWGPNETGGAISFVAAEPMEEAFLFPPANVDFRDVPVGKSATKTLAVAGTNLTGDLSYSIAAGAGFSVTPQTNTANGGTAEITFTPTVKQAYTAILTIKNDAAGISVTDTLKGNADFAFPIQISEGANEHWYYIQFYRQAANNKVLQAGGETEPVTQALIAGGQDNQLWKIIGDWDEYKLIPKSGDELGMTYDAAEDKNHYVLDMADYASEFSFVRFKDTENWQLFNNSAGYIESGQESETKRYLNDKDNEGTALSNYEVDDAGNRLVFIPQETVALKVGLESLDYGTAPINVGASIKKTIPVGGLNLTAPITATITGTGAAEFALTQSNVPAAGGEFEVTFTPTTPASYTAELILTSGESRDTVQLKGKGSVFPFVISSVDNSNEHWYYIQFQRQQAKAFTDKGANEDVEQTVWDANQEPNNAQTWKVTGTWDNFKFVSKLGNSLVRGTYTDKYGFYKTVAGNNTGDKHSAVEKTTGTNLGWGFINTDATESESTQYMNDNSGEHIGLYGYLDEGGPLKFVPASGKYILPSVTVLNHGDVNIGLKSEKVLTVTGNNTTAPITYALEGADAGVFTVAITSGQDGENNQLLAAGGTLKVTYLPTATRDYVAILKLSSTGTDDVIVLLEGKGTVAELPVTISTSGNDYWYNIYFNRRYSSGDSNWKVWTAGMEGETITQTAFAGRVDQEFAISEQLWKFVVAPSQTGYLAVAYNGLAATTPPSSDLNYTLDTQANATPLTFKKEAENKWVLLKDTGSAGSLNDRSGSAICNYGTGGEGNQLTFLPAIVPDPIRIQVGTKTVTFDDVEAGEPAVYSGNIVLKGFGLTSDITLALSGEGASAYSVVLKRDSTAVTTLPSTGDTLKVIFNPTARQAYEAKLNLTSAGAAAKEITLSGSGALNLPVKLSTAVEPFWYTVGFNRSTNKWLTVEAANDTLVQRTAVAASETQLFRFEGSVATGYQLINHDERVAAYDSTSVVDPNDETKRIAVKTYFMKPQAQGDYFRFVKGVDANAGKWQMRNITNSSNGGYLCDKDGKGFQATNYSKNDAGNWLTFKSLIPDAIVSPGVDANDPVVSTVYYTLQGLRIYQLIPGNLYVKVDTHASKKTSATKFFLVK</sequence>
<dbReference type="Gene3D" id="2.60.40.10">
    <property type="entry name" value="Immunoglobulins"/>
    <property type="match status" value="2"/>
</dbReference>
<evidence type="ECO:0000313" key="2">
    <source>
        <dbReference type="EMBL" id="KAA6303307.1"/>
    </source>
</evidence>
<evidence type="ECO:0000313" key="4">
    <source>
        <dbReference type="Proteomes" id="UP000324575"/>
    </source>
</evidence>
<accession>A0A5M8P544</accession>